<dbReference type="EMBL" id="GBXM01034857">
    <property type="protein sequence ID" value="JAH73720.1"/>
    <property type="molecule type" value="Transcribed_RNA"/>
</dbReference>
<accession>A0A0E9V8A5</accession>
<reference evidence="1" key="2">
    <citation type="journal article" date="2015" name="Fish Shellfish Immunol.">
        <title>Early steps in the European eel (Anguilla anguilla)-Vibrio vulnificus interaction in the gills: Role of the RtxA13 toxin.</title>
        <authorList>
            <person name="Callol A."/>
            <person name="Pajuelo D."/>
            <person name="Ebbesson L."/>
            <person name="Teles M."/>
            <person name="MacKenzie S."/>
            <person name="Amaro C."/>
        </authorList>
    </citation>
    <scope>NUCLEOTIDE SEQUENCE</scope>
</reference>
<evidence type="ECO:0000313" key="1">
    <source>
        <dbReference type="EMBL" id="JAH73720.1"/>
    </source>
</evidence>
<sequence>MVMQSVLLLPSLAG</sequence>
<protein>
    <submittedName>
        <fullName evidence="1">Uncharacterized protein</fullName>
    </submittedName>
</protein>
<organism evidence="1">
    <name type="scientific">Anguilla anguilla</name>
    <name type="common">European freshwater eel</name>
    <name type="synonym">Muraena anguilla</name>
    <dbReference type="NCBI Taxonomy" id="7936"/>
    <lineage>
        <taxon>Eukaryota</taxon>
        <taxon>Metazoa</taxon>
        <taxon>Chordata</taxon>
        <taxon>Craniata</taxon>
        <taxon>Vertebrata</taxon>
        <taxon>Euteleostomi</taxon>
        <taxon>Actinopterygii</taxon>
        <taxon>Neopterygii</taxon>
        <taxon>Teleostei</taxon>
        <taxon>Anguilliformes</taxon>
        <taxon>Anguillidae</taxon>
        <taxon>Anguilla</taxon>
    </lineage>
</organism>
<name>A0A0E9V8A5_ANGAN</name>
<reference evidence="1" key="1">
    <citation type="submission" date="2014-11" db="EMBL/GenBank/DDBJ databases">
        <authorList>
            <person name="Amaro Gonzalez C."/>
        </authorList>
    </citation>
    <scope>NUCLEOTIDE SEQUENCE</scope>
</reference>
<proteinExistence type="predicted"/>